<dbReference type="Proteomes" id="UP000238034">
    <property type="component" value="Unassembled WGS sequence"/>
</dbReference>
<dbReference type="OrthoDB" id="666398at2"/>
<dbReference type="AlphaFoldDB" id="A0A2T0UBG1"/>
<name>A0A2T0UBG1_9SPHI</name>
<gene>
    <name evidence="1" type="ORF">B0I27_101218</name>
</gene>
<dbReference type="RefSeq" id="WP_106290520.1">
    <property type="nucleotide sequence ID" value="NZ_PVTH01000001.1"/>
</dbReference>
<sequence>MTRRLYVLTLLIAALLSSCKKSDFEYENSFEKSHRAWLDYKKASDNSYSYTVTGGSWTGISWETNLLVFKGEVISRRFRYTRVDDLIKKNIPAEQLEWAEMEGELNSHQTTPAAEVITVDEVYKRAKSDWLKKREGVKVIFEANNNGLISSCGYIPDGCQDDCFSGITISKIEPVAVLFGPH</sequence>
<dbReference type="EMBL" id="PVTH01000001">
    <property type="protein sequence ID" value="PRY55249.1"/>
    <property type="molecule type" value="Genomic_DNA"/>
</dbReference>
<protein>
    <recommendedName>
        <fullName evidence="3">Lipoprotein</fullName>
    </recommendedName>
</protein>
<accession>A0A2T0UBG1</accession>
<dbReference type="PROSITE" id="PS51257">
    <property type="entry name" value="PROKAR_LIPOPROTEIN"/>
    <property type="match status" value="1"/>
</dbReference>
<evidence type="ECO:0000313" key="2">
    <source>
        <dbReference type="Proteomes" id="UP000238034"/>
    </source>
</evidence>
<organism evidence="1 2">
    <name type="scientific">Arcticibacter pallidicorallinus</name>
    <dbReference type="NCBI Taxonomy" id="1259464"/>
    <lineage>
        <taxon>Bacteria</taxon>
        <taxon>Pseudomonadati</taxon>
        <taxon>Bacteroidota</taxon>
        <taxon>Sphingobacteriia</taxon>
        <taxon>Sphingobacteriales</taxon>
        <taxon>Sphingobacteriaceae</taxon>
        <taxon>Arcticibacter</taxon>
    </lineage>
</organism>
<proteinExistence type="predicted"/>
<keyword evidence="2" id="KW-1185">Reference proteome</keyword>
<evidence type="ECO:0008006" key="3">
    <source>
        <dbReference type="Google" id="ProtNLM"/>
    </source>
</evidence>
<reference evidence="1 2" key="1">
    <citation type="submission" date="2018-03" db="EMBL/GenBank/DDBJ databases">
        <title>Genomic Encyclopedia of Type Strains, Phase III (KMG-III): the genomes of soil and plant-associated and newly described type strains.</title>
        <authorList>
            <person name="Whitman W."/>
        </authorList>
    </citation>
    <scope>NUCLEOTIDE SEQUENCE [LARGE SCALE GENOMIC DNA]</scope>
    <source>
        <strain evidence="1 2">CGMCC 1.9313</strain>
    </source>
</reference>
<comment type="caution">
    <text evidence="1">The sequence shown here is derived from an EMBL/GenBank/DDBJ whole genome shotgun (WGS) entry which is preliminary data.</text>
</comment>
<evidence type="ECO:0000313" key="1">
    <source>
        <dbReference type="EMBL" id="PRY55249.1"/>
    </source>
</evidence>